<dbReference type="InterPro" id="IPR011495">
    <property type="entry name" value="Sig_transdc_His_kin_sub2_dim/P"/>
</dbReference>
<dbReference type="PANTHER" id="PTHR41523:SF8">
    <property type="entry name" value="ETHYLENE RESPONSE SENSOR PROTEIN"/>
    <property type="match status" value="1"/>
</dbReference>
<name>A0ABX0H5N8_9BACT</name>
<evidence type="ECO:0000256" key="6">
    <source>
        <dbReference type="ARBA" id="ARBA00022777"/>
    </source>
</evidence>
<keyword evidence="8" id="KW-0472">Membrane</keyword>
<dbReference type="Pfam" id="PF02518">
    <property type="entry name" value="HATPase_c"/>
    <property type="match status" value="1"/>
</dbReference>
<dbReference type="EMBL" id="JAANYN010000001">
    <property type="protein sequence ID" value="NHE55757.1"/>
    <property type="molecule type" value="Genomic_DNA"/>
</dbReference>
<dbReference type="Pfam" id="PF13424">
    <property type="entry name" value="TPR_12"/>
    <property type="match status" value="1"/>
</dbReference>
<keyword evidence="4" id="KW-0808">Transferase</keyword>
<dbReference type="InterPro" id="IPR036890">
    <property type="entry name" value="HATPase_C_sf"/>
</dbReference>
<evidence type="ECO:0000256" key="8">
    <source>
        <dbReference type="SAM" id="Phobius"/>
    </source>
</evidence>
<evidence type="ECO:0000256" key="5">
    <source>
        <dbReference type="ARBA" id="ARBA00022741"/>
    </source>
</evidence>
<proteinExistence type="predicted"/>
<dbReference type="SMART" id="SM00028">
    <property type="entry name" value="TPR"/>
    <property type="match status" value="5"/>
</dbReference>
<keyword evidence="3" id="KW-0597">Phosphoprotein</keyword>
<keyword evidence="7" id="KW-0067">ATP-binding</keyword>
<feature type="transmembrane region" description="Helical" evidence="8">
    <location>
        <begin position="387"/>
        <end position="409"/>
    </location>
</feature>
<dbReference type="Gene3D" id="1.25.40.10">
    <property type="entry name" value="Tetratricopeptide repeat domain"/>
    <property type="match status" value="2"/>
</dbReference>
<evidence type="ECO:0000256" key="3">
    <source>
        <dbReference type="ARBA" id="ARBA00022553"/>
    </source>
</evidence>
<keyword evidence="8" id="KW-1133">Transmembrane helix</keyword>
<dbReference type="Pfam" id="PF07568">
    <property type="entry name" value="HisKA_2"/>
    <property type="match status" value="1"/>
</dbReference>
<accession>A0ABX0H5N8</accession>
<dbReference type="Proteomes" id="UP000649799">
    <property type="component" value="Unassembled WGS sequence"/>
</dbReference>
<evidence type="ECO:0000259" key="10">
    <source>
        <dbReference type="Pfam" id="PF07568"/>
    </source>
</evidence>
<evidence type="ECO:0000256" key="4">
    <source>
        <dbReference type="ARBA" id="ARBA00022679"/>
    </source>
</evidence>
<evidence type="ECO:0000313" key="12">
    <source>
        <dbReference type="Proteomes" id="UP000649799"/>
    </source>
</evidence>
<evidence type="ECO:0000256" key="2">
    <source>
        <dbReference type="ARBA" id="ARBA00012438"/>
    </source>
</evidence>
<evidence type="ECO:0000256" key="1">
    <source>
        <dbReference type="ARBA" id="ARBA00000085"/>
    </source>
</evidence>
<dbReference type="EC" id="2.7.13.3" evidence="2"/>
<protein>
    <recommendedName>
        <fullName evidence="2">histidine kinase</fullName>
        <ecNumber evidence="2">2.7.13.3</ecNumber>
    </recommendedName>
</protein>
<reference evidence="11 12" key="1">
    <citation type="submission" date="2020-03" db="EMBL/GenBank/DDBJ databases">
        <title>Cyclobacterium plantarum sp. nov., a marine bacterium isolated from a coastal-marine wetland.</title>
        <authorList>
            <person name="Sanchez-Porro C."/>
            <person name="Ventosa A."/>
            <person name="Amoozegar M."/>
        </authorList>
    </citation>
    <scope>NUCLEOTIDE SEQUENCE [LARGE SCALE GENOMIC DNA]</scope>
    <source>
        <strain evidence="11 12">GBPx2</strain>
    </source>
</reference>
<keyword evidence="6" id="KW-0418">Kinase</keyword>
<feature type="domain" description="Histidine kinase/HSP90-like ATPase" evidence="9">
    <location>
        <begin position="530"/>
        <end position="616"/>
    </location>
</feature>
<evidence type="ECO:0000256" key="7">
    <source>
        <dbReference type="ARBA" id="ARBA00022840"/>
    </source>
</evidence>
<dbReference type="PANTHER" id="PTHR41523">
    <property type="entry name" value="TWO-COMPONENT SYSTEM SENSOR PROTEIN"/>
    <property type="match status" value="1"/>
</dbReference>
<dbReference type="RefSeq" id="WP_166142931.1">
    <property type="nucleotide sequence ID" value="NZ_JAANYN010000001.1"/>
</dbReference>
<comment type="catalytic activity">
    <reaction evidence="1">
        <text>ATP + protein L-histidine = ADP + protein N-phospho-L-histidine.</text>
        <dbReference type="EC" id="2.7.13.3"/>
    </reaction>
</comment>
<dbReference type="InterPro" id="IPR019734">
    <property type="entry name" value="TPR_rpt"/>
</dbReference>
<dbReference type="SUPFAM" id="SSF55874">
    <property type="entry name" value="ATPase domain of HSP90 chaperone/DNA topoisomerase II/histidine kinase"/>
    <property type="match status" value="1"/>
</dbReference>
<keyword evidence="12" id="KW-1185">Reference proteome</keyword>
<dbReference type="InterPro" id="IPR011990">
    <property type="entry name" value="TPR-like_helical_dom_sf"/>
</dbReference>
<dbReference type="InterPro" id="IPR003594">
    <property type="entry name" value="HATPase_dom"/>
</dbReference>
<gene>
    <name evidence="11" type="ORF">G9Q97_02895</name>
</gene>
<comment type="caution">
    <text evidence="11">The sequence shown here is derived from an EMBL/GenBank/DDBJ whole genome shotgun (WGS) entry which is preliminary data.</text>
</comment>
<dbReference type="Gene3D" id="3.30.565.10">
    <property type="entry name" value="Histidine kinase-like ATPase, C-terminal domain"/>
    <property type="match status" value="1"/>
</dbReference>
<dbReference type="SUPFAM" id="SSF48452">
    <property type="entry name" value="TPR-like"/>
    <property type="match status" value="2"/>
</dbReference>
<evidence type="ECO:0000313" key="11">
    <source>
        <dbReference type="EMBL" id="NHE55757.1"/>
    </source>
</evidence>
<feature type="domain" description="Signal transduction histidine kinase subgroup 2 dimerisation and phosphoacceptor" evidence="10">
    <location>
        <begin position="430"/>
        <end position="501"/>
    </location>
</feature>
<evidence type="ECO:0000259" key="9">
    <source>
        <dbReference type="Pfam" id="PF02518"/>
    </source>
</evidence>
<keyword evidence="5" id="KW-0547">Nucleotide-binding</keyword>
<sequence>MNYNVLIYLIHVAIFLPGQELVAQEVNSAKRYESLYAEASTFQEERHHQKAIDIYYQLIKESDWMEDLGNARKTFNSLGFSFYKLLKYDSSARYYLKSNQVAIRLMDTTRIITSYKSLAMAYRQIGLYSHSLENSQKALTLAQLHGDMEQVSDILNSMGIMYLNLKQYDKSLEKQRTALDLALTLDDSMGIAYLYNNMAMNHFHSGRYDSSLYFNLEALEVKTALGLPKTEQAANLNNIGEDYLKIGNLKKAASYLLEAHRLYLDNSDIEGQIICKTNLANLAMMENDFQSANTYLNSIKSLFNSVFIKELYLNFLELKISLSEKEQKFSAAFNAHKELAALKEELFQEELLDVQRVESEYLLREKELERNFAEQEAALVRMENERYLLYIVVLVFLIGVTILLVYFLYKLNQSLKQKNGIIASQKDDLTHRTYNILMKVQSLIRMASGNLKADKSRQVMQNLEAAILSAASLQQYLNFEDEKGEIHIGGYIKELVIRLEEMFKLTEHRINFQVESKADIFLPTNIVLNLGIIIAELVTNATKHAFTDQIINPEIVVSMNKQGAYLLINVKDNGIGLDGGQKQGVGTGLMQRLTKYIHAELFVEPFPGTCYTLKLKI</sequence>
<organism evidence="11 12">
    <name type="scientific">Cyclobacterium plantarum</name>
    <dbReference type="NCBI Taxonomy" id="2716263"/>
    <lineage>
        <taxon>Bacteria</taxon>
        <taxon>Pseudomonadati</taxon>
        <taxon>Bacteroidota</taxon>
        <taxon>Cytophagia</taxon>
        <taxon>Cytophagales</taxon>
        <taxon>Cyclobacteriaceae</taxon>
        <taxon>Cyclobacterium</taxon>
    </lineage>
</organism>
<keyword evidence="8" id="KW-0812">Transmembrane</keyword>